<proteinExistence type="predicted"/>
<keyword evidence="2" id="KW-1185">Reference proteome</keyword>
<sequence>VKKAKAAVKKTAVTAVAITAENVKDAVSKKVTIGETLRANVTPEDATVTYQWMADGTPIEGATKATFTTTTAQIGKAISVKVTGTGNYEKDATSEVTAKVESIEIKTVQLQKKGATKNDWAVTSDASAGDELRVLSSECENTATDELKKDSSDFDQSAVAATYQWYRVGGTSVSGAAVETAIDGATSSTYTVTKADAGYQLKVVVTPVSGVKFSVSTDPNGKTITKTTTTVAAGVKVALKVGTKTADNTNAFVGKELTADVTPAAAASDVSYQWYAGTTEIPGATSQKYTPTIAGEYSVKISLKTGESVWTLTSNNSKATVTVAANGTKTLAIANAWNASAYDAATGTSKTTNNIGDTLKVTTSPASASATTKWYVKGVKDAEGNDVEVTDADSNVAEFQIPASVTVENKPISLVGKSLYAVVKGTDEYAGSEATSKEFVVSAAASKITGATVTIDTKNTDAVVDKNTIAVSSPVSGEAVTISSTGTGSTVVVTLTVGNGAKIATDVAGAKVEGNVITFSGVKTNSPLTFSVDQDGDGDAFTTTQYTIDLSKIARV</sequence>
<protein>
    <recommendedName>
        <fullName evidence="3">Ig-like domain-containing protein</fullName>
    </recommendedName>
</protein>
<evidence type="ECO:0000313" key="2">
    <source>
        <dbReference type="Proteomes" id="UP000198817"/>
    </source>
</evidence>
<dbReference type="EMBL" id="FPBT01000062">
    <property type="protein sequence ID" value="SFU74764.1"/>
    <property type="molecule type" value="Genomic_DNA"/>
</dbReference>
<gene>
    <name evidence="1" type="ORF">SAMN05216508_1621</name>
</gene>
<evidence type="ECO:0000313" key="1">
    <source>
        <dbReference type="EMBL" id="SFU74764.1"/>
    </source>
</evidence>
<accession>A0A1I7IPD0</accession>
<dbReference type="AlphaFoldDB" id="A0A1I7IPD0"/>
<dbReference type="STRING" id="155865.SAMN05216515_1661"/>
<dbReference type="Gene3D" id="2.60.40.2700">
    <property type="match status" value="3"/>
</dbReference>
<dbReference type="Proteomes" id="UP000198817">
    <property type="component" value="Unassembled WGS sequence"/>
</dbReference>
<feature type="non-terminal residue" evidence="1">
    <location>
        <position position="1"/>
    </location>
</feature>
<name>A0A1I7IPD0_9FIRM</name>
<evidence type="ECO:0008006" key="3">
    <source>
        <dbReference type="Google" id="ProtNLM"/>
    </source>
</evidence>
<reference evidence="1 2" key="1">
    <citation type="submission" date="2016-10" db="EMBL/GenBank/DDBJ databases">
        <authorList>
            <person name="de Groot N.N."/>
        </authorList>
    </citation>
    <scope>NUCLEOTIDE SEQUENCE [LARGE SCALE GENOMIC DNA]</scope>
    <source>
        <strain evidence="1 2">KHGC13</strain>
    </source>
</reference>
<organism evidence="1 2">
    <name type="scientific">Eubacterium pyruvativorans</name>
    <dbReference type="NCBI Taxonomy" id="155865"/>
    <lineage>
        <taxon>Bacteria</taxon>
        <taxon>Bacillati</taxon>
        <taxon>Bacillota</taxon>
        <taxon>Clostridia</taxon>
        <taxon>Eubacteriales</taxon>
        <taxon>Eubacteriaceae</taxon>
        <taxon>Eubacterium</taxon>
    </lineage>
</organism>